<dbReference type="CDD" id="cd06529">
    <property type="entry name" value="S24_LexA-like"/>
    <property type="match status" value="1"/>
</dbReference>
<protein>
    <recommendedName>
        <fullName evidence="2">Peptidase S24/S26A/S26B/S26C domain-containing protein</fullName>
    </recommendedName>
</protein>
<reference evidence="4" key="1">
    <citation type="submission" date="2016-08" db="EMBL/GenBank/DDBJ databases">
        <authorList>
            <person name="Varghese N."/>
            <person name="Submissions Spin"/>
        </authorList>
    </citation>
    <scope>NUCLEOTIDE SEQUENCE [LARGE SCALE GENOMIC DNA]</scope>
    <source>
        <strain evidence="4">REICA_142</strain>
    </source>
</reference>
<dbReference type="AlphaFoldDB" id="A0A1C4GP26"/>
<organism evidence="3 4">
    <name type="scientific">Kosakonia oryziphila</name>
    <dbReference type="NCBI Taxonomy" id="1005667"/>
    <lineage>
        <taxon>Bacteria</taxon>
        <taxon>Pseudomonadati</taxon>
        <taxon>Pseudomonadota</taxon>
        <taxon>Gammaproteobacteria</taxon>
        <taxon>Enterobacterales</taxon>
        <taxon>Enterobacteriaceae</taxon>
        <taxon>Kosakonia</taxon>
    </lineage>
</organism>
<dbReference type="EMBL" id="FMBC01000102">
    <property type="protein sequence ID" value="SCC69914.1"/>
    <property type="molecule type" value="Genomic_DNA"/>
</dbReference>
<dbReference type="Gene3D" id="2.10.109.10">
    <property type="entry name" value="Umud Fragment, subunit A"/>
    <property type="match status" value="1"/>
</dbReference>
<accession>A0A1C4GP26</accession>
<keyword evidence="4" id="KW-1185">Reference proteome</keyword>
<sequence length="153" mass="17008">MYVDTTGSHASGLRIFMNGDLLVVDSAMKPVNGDIVAAGMGAEFTVMRLIIHPRLCLQPMDPAFPPRCRRFRSRDLASLSPSPDHIQMARWIAHSLQAIPGPRSVESTPIYTRVSVRALQAAHAMTHPAEREVQIRDDNTKDEHHNDNTNDTT</sequence>
<feature type="compositionally biased region" description="Basic and acidic residues" evidence="1">
    <location>
        <begin position="128"/>
        <end position="153"/>
    </location>
</feature>
<dbReference type="SUPFAM" id="SSF51306">
    <property type="entry name" value="LexA/Signal peptidase"/>
    <property type="match status" value="1"/>
</dbReference>
<feature type="region of interest" description="Disordered" evidence="1">
    <location>
        <begin position="124"/>
        <end position="153"/>
    </location>
</feature>
<gene>
    <name evidence="3" type="ORF">GA0061070_11023</name>
</gene>
<evidence type="ECO:0000313" key="3">
    <source>
        <dbReference type="EMBL" id="SCC69914.1"/>
    </source>
</evidence>
<dbReference type="Pfam" id="PF00717">
    <property type="entry name" value="Peptidase_S24"/>
    <property type="match status" value="1"/>
</dbReference>
<name>A0A1C4GP26_9ENTR</name>
<proteinExistence type="predicted"/>
<dbReference type="Proteomes" id="UP000198515">
    <property type="component" value="Unassembled WGS sequence"/>
</dbReference>
<dbReference type="InterPro" id="IPR039418">
    <property type="entry name" value="LexA-like"/>
</dbReference>
<evidence type="ECO:0000259" key="2">
    <source>
        <dbReference type="Pfam" id="PF00717"/>
    </source>
</evidence>
<evidence type="ECO:0000313" key="4">
    <source>
        <dbReference type="Proteomes" id="UP000198515"/>
    </source>
</evidence>
<dbReference type="InterPro" id="IPR036286">
    <property type="entry name" value="LexA/Signal_pep-like_sf"/>
</dbReference>
<feature type="domain" description="Peptidase S24/S26A/S26B/S26C" evidence="2">
    <location>
        <begin position="16"/>
        <end position="67"/>
    </location>
</feature>
<dbReference type="InterPro" id="IPR015927">
    <property type="entry name" value="Peptidase_S24_S26A/B/C"/>
</dbReference>
<evidence type="ECO:0000256" key="1">
    <source>
        <dbReference type="SAM" id="MobiDB-lite"/>
    </source>
</evidence>